<protein>
    <submittedName>
        <fullName evidence="1">Uncharacterized protein</fullName>
    </submittedName>
</protein>
<dbReference type="Proteomes" id="UP000092993">
    <property type="component" value="Unassembled WGS sequence"/>
</dbReference>
<gene>
    <name evidence="1" type="ORF">A0H81_12064</name>
</gene>
<accession>A0A1C7LT94</accession>
<reference evidence="1 2" key="1">
    <citation type="submission" date="2016-03" db="EMBL/GenBank/DDBJ databases">
        <title>Whole genome sequencing of Grifola frondosa 9006-11.</title>
        <authorList>
            <person name="Min B."/>
            <person name="Park H."/>
            <person name="Kim J.-G."/>
            <person name="Cho H."/>
            <person name="Oh Y.-L."/>
            <person name="Kong W.-S."/>
            <person name="Choi I.-G."/>
        </authorList>
    </citation>
    <scope>NUCLEOTIDE SEQUENCE [LARGE SCALE GENOMIC DNA]</scope>
    <source>
        <strain evidence="1 2">9006-11</strain>
    </source>
</reference>
<comment type="caution">
    <text evidence="1">The sequence shown here is derived from an EMBL/GenBank/DDBJ whole genome shotgun (WGS) entry which is preliminary data.</text>
</comment>
<proteinExistence type="predicted"/>
<name>A0A1C7LT94_GRIFR</name>
<sequence length="234" mass="26198">MQDPEKWGTPYVPAADHHLRQAYATWKPTFFMYGVNRDSKVASTGVPAWFVFVDVHEKTANWIQGGGMRGGDVKPVLSSAYTPDLHHVHVEILDAYQGLHPALLQEVFTEGNYQVYCVVQLLCFFLPLRYLLAPAIGSTALAARHCFRGLVRSMLIKEFSELKRELREVTEPRPLATWPVNGAIKCENLVSPYADIINKGGEAISPFEIEEVAASLAKEYMKPVIAFSVDPIHQ</sequence>
<dbReference type="OrthoDB" id="3633556at2759"/>
<evidence type="ECO:0000313" key="2">
    <source>
        <dbReference type="Proteomes" id="UP000092993"/>
    </source>
</evidence>
<dbReference type="EMBL" id="LUGG01000023">
    <property type="protein sequence ID" value="OBZ67880.1"/>
    <property type="molecule type" value="Genomic_DNA"/>
</dbReference>
<organism evidence="1 2">
    <name type="scientific">Grifola frondosa</name>
    <name type="common">Maitake</name>
    <name type="synonym">Polyporus frondosus</name>
    <dbReference type="NCBI Taxonomy" id="5627"/>
    <lineage>
        <taxon>Eukaryota</taxon>
        <taxon>Fungi</taxon>
        <taxon>Dikarya</taxon>
        <taxon>Basidiomycota</taxon>
        <taxon>Agaricomycotina</taxon>
        <taxon>Agaricomycetes</taxon>
        <taxon>Polyporales</taxon>
        <taxon>Grifolaceae</taxon>
        <taxon>Grifola</taxon>
    </lineage>
</organism>
<keyword evidence="2" id="KW-1185">Reference proteome</keyword>
<evidence type="ECO:0000313" key="1">
    <source>
        <dbReference type="EMBL" id="OBZ67880.1"/>
    </source>
</evidence>
<dbReference type="AlphaFoldDB" id="A0A1C7LT94"/>